<organism evidence="2 3">
    <name type="scientific">Discostella pseudostelligera</name>
    <dbReference type="NCBI Taxonomy" id="259834"/>
    <lineage>
        <taxon>Eukaryota</taxon>
        <taxon>Sar</taxon>
        <taxon>Stramenopiles</taxon>
        <taxon>Ochrophyta</taxon>
        <taxon>Bacillariophyta</taxon>
        <taxon>Coscinodiscophyceae</taxon>
        <taxon>Thalassiosirophycidae</taxon>
        <taxon>Stephanodiscales</taxon>
        <taxon>Stephanodiscaceae</taxon>
        <taxon>Discostella</taxon>
    </lineage>
</organism>
<comment type="caution">
    <text evidence="2">The sequence shown here is derived from an EMBL/GenBank/DDBJ whole genome shotgun (WGS) entry which is preliminary data.</text>
</comment>
<feature type="compositionally biased region" description="Acidic residues" evidence="1">
    <location>
        <begin position="444"/>
        <end position="491"/>
    </location>
</feature>
<feature type="compositionally biased region" description="Basic and acidic residues" evidence="1">
    <location>
        <begin position="292"/>
        <end position="309"/>
    </location>
</feature>
<gene>
    <name evidence="2" type="ORF">ACHAWU_001303</name>
</gene>
<accession>A0ABD3MDV8</accession>
<evidence type="ECO:0000313" key="3">
    <source>
        <dbReference type="Proteomes" id="UP001530293"/>
    </source>
</evidence>
<sequence length="491" mass="54887">MTMNMMPPIILPSTTAAAATLLAIAAANLSVPLLAFTPQQQFHSRSTTFDYDAKLDSPSQSILPLSCSSCNRIRNSFGRRSSTSISPTCLLAASSSSRQRRAPSTVIDPHGPTPHREPDPFPEIDLDSLPEAHYDENNHPIPHQPWRRGDTDGCHDPINAPWRLEAESIISDAVHLVGGSVYDVTWYMAKCVISLDAKSFSNVIPYIDGPEVRIVYPDSTDISGHVFIDPEAGSDEEMFTEEDELLDYEQYDEDTEYEILKSSMPIEYDEATGMELPPREPRSRVERVMEMQEEYESRNQDEGRVEKPSDGLFSHPVNTKALSVISQAIMKALSEEDVENRLRILSRHDVILTSPLDSPVVLDSQKEFDEARDLDVYVETRDPWGSNRVLGGKLVDRNAMDVIINQDNSGRMVTIPNSMIHQVLLPSGLAKGSARMKAGMDGIVGEEEEEDDDDDDEDYYEEGGDYGEGDEDDDDGDDEEYLDVEEEEVFE</sequence>
<keyword evidence="3" id="KW-1185">Reference proteome</keyword>
<protein>
    <submittedName>
        <fullName evidence="2">Uncharacterized protein</fullName>
    </submittedName>
</protein>
<feature type="region of interest" description="Disordered" evidence="1">
    <location>
        <begin position="96"/>
        <end position="120"/>
    </location>
</feature>
<name>A0ABD3MDV8_9STRA</name>
<reference evidence="2 3" key="1">
    <citation type="submission" date="2024-10" db="EMBL/GenBank/DDBJ databases">
        <title>Updated reference genomes for cyclostephanoid diatoms.</title>
        <authorList>
            <person name="Roberts W.R."/>
            <person name="Alverson A.J."/>
        </authorList>
    </citation>
    <scope>NUCLEOTIDE SEQUENCE [LARGE SCALE GENOMIC DNA]</scope>
    <source>
        <strain evidence="2 3">AJA232-27</strain>
    </source>
</reference>
<feature type="region of interest" description="Disordered" evidence="1">
    <location>
        <begin position="292"/>
        <end position="313"/>
    </location>
</feature>
<proteinExistence type="predicted"/>
<evidence type="ECO:0000313" key="2">
    <source>
        <dbReference type="EMBL" id="KAL3761787.1"/>
    </source>
</evidence>
<dbReference type="EMBL" id="JALLBG020000147">
    <property type="protein sequence ID" value="KAL3761787.1"/>
    <property type="molecule type" value="Genomic_DNA"/>
</dbReference>
<dbReference type="AlphaFoldDB" id="A0ABD3MDV8"/>
<feature type="region of interest" description="Disordered" evidence="1">
    <location>
        <begin position="440"/>
        <end position="491"/>
    </location>
</feature>
<evidence type="ECO:0000256" key="1">
    <source>
        <dbReference type="SAM" id="MobiDB-lite"/>
    </source>
</evidence>
<dbReference type="Proteomes" id="UP001530293">
    <property type="component" value="Unassembled WGS sequence"/>
</dbReference>